<dbReference type="InterPro" id="IPR003651">
    <property type="entry name" value="Endonuclease3_FeS-loop_motif"/>
</dbReference>
<dbReference type="PANTHER" id="PTHR10359">
    <property type="entry name" value="A/G-SPECIFIC ADENINE GLYCOSYLASE/ENDONUCLEASE III"/>
    <property type="match status" value="1"/>
</dbReference>
<keyword evidence="10" id="KW-0238">DNA-binding</keyword>
<dbReference type="SUPFAM" id="SSF48150">
    <property type="entry name" value="DNA-glycosylase"/>
    <property type="match status" value="1"/>
</dbReference>
<comment type="function">
    <text evidence="10">DNA repair enzyme that has both DNA N-glycosylase activity and AP-lyase activity. The DNA N-glycosylase activity releases various damaged pyrimidines from DNA by cleaving the N-glycosidic bond, leaving an AP (apurinic/apyrimidinic) site. The AP-lyase activity cleaves the phosphodiester bond 3' to the AP site by a beta-elimination, leaving a 3'-terminal unsaturated sugar and a product with a terminal 5'-phosphate.</text>
</comment>
<evidence type="ECO:0000256" key="6">
    <source>
        <dbReference type="ARBA" id="ARBA00023004"/>
    </source>
</evidence>
<dbReference type="Pfam" id="PF00633">
    <property type="entry name" value="HHH"/>
    <property type="match status" value="1"/>
</dbReference>
<feature type="domain" description="HhH-GPD" evidence="12">
    <location>
        <begin position="93"/>
        <end position="241"/>
    </location>
</feature>
<dbReference type="EMBL" id="CP089984">
    <property type="protein sequence ID" value="WXB19085.1"/>
    <property type="molecule type" value="Genomic_DNA"/>
</dbReference>
<comment type="cofactor">
    <cofactor evidence="10">
        <name>[4Fe-4S] cluster</name>
        <dbReference type="ChEBI" id="CHEBI:49883"/>
    </cofactor>
    <text evidence="10">Binds 1 [4Fe-4S] cluster.</text>
</comment>
<keyword evidence="14" id="KW-1185">Reference proteome</keyword>
<protein>
    <recommendedName>
        <fullName evidence="10">Endonuclease III</fullName>
        <ecNumber evidence="10">4.2.99.18</ecNumber>
    </recommendedName>
    <alternativeName>
        <fullName evidence="10">DNA-(apurinic or apyrimidinic site) lyase</fullName>
    </alternativeName>
</protein>
<dbReference type="InterPro" id="IPR000445">
    <property type="entry name" value="HhH_motif"/>
</dbReference>
<keyword evidence="4 10" id="KW-0227">DNA damage</keyword>
<dbReference type="EC" id="4.2.99.18" evidence="10"/>
<dbReference type="InterPro" id="IPR005759">
    <property type="entry name" value="Nth"/>
</dbReference>
<keyword evidence="2 10" id="KW-0004">4Fe-4S</keyword>
<dbReference type="CDD" id="cd00056">
    <property type="entry name" value="ENDO3c"/>
    <property type="match status" value="1"/>
</dbReference>
<dbReference type="Pfam" id="PF10576">
    <property type="entry name" value="EndIII_4Fe-2S"/>
    <property type="match status" value="1"/>
</dbReference>
<dbReference type="InterPro" id="IPR003265">
    <property type="entry name" value="HhH-GPD_domain"/>
</dbReference>
<feature type="binding site" evidence="10">
    <location>
        <position position="253"/>
    </location>
    <ligand>
        <name>[4Fe-4S] cluster</name>
        <dbReference type="ChEBI" id="CHEBI:49883"/>
    </ligand>
</feature>
<dbReference type="Pfam" id="PF00730">
    <property type="entry name" value="HhH-GPD"/>
    <property type="match status" value="1"/>
</dbReference>
<evidence type="ECO:0000259" key="12">
    <source>
        <dbReference type="SMART" id="SM00478"/>
    </source>
</evidence>
<feature type="compositionally biased region" description="Low complexity" evidence="11">
    <location>
        <begin position="13"/>
        <end position="57"/>
    </location>
</feature>
<feature type="binding site" evidence="10">
    <location>
        <position position="250"/>
    </location>
    <ligand>
        <name>[4Fe-4S] cluster</name>
        <dbReference type="ChEBI" id="CHEBI:49883"/>
    </ligand>
</feature>
<comment type="similarity">
    <text evidence="1 10">Belongs to the Nth/MutY family.</text>
</comment>
<accession>A0ABZ2M995</accession>
<dbReference type="Proteomes" id="UP001370348">
    <property type="component" value="Chromosome"/>
</dbReference>
<dbReference type="InterPro" id="IPR023170">
    <property type="entry name" value="HhH_base_excis_C"/>
</dbReference>
<keyword evidence="8 10" id="KW-0234">DNA repair</keyword>
<name>A0ABZ2M995_9BACT</name>
<evidence type="ECO:0000313" key="13">
    <source>
        <dbReference type="EMBL" id="WXB19085.1"/>
    </source>
</evidence>
<keyword evidence="13" id="KW-0255">Endonuclease</keyword>
<sequence>MVTATTKAAKAVIKKGSSAKAKPAKAAAAKSAAAKPAAPKKAAAAKPAAPKKSAVPSKPERLEMFRRLAEYHSDAHCELDHRNAFELLCATVLSAQSTDVAVNKLTPALFERYPTAADMAKAKPEDIEALISRIGMYRQKTKSLLALAEGIVTNHGGEVPRTLEELTKLRGVGRKTANVVLGVAFGTPEGVVVDTHVQRISQRLGWTKNDEPITIEQDLCALLPKSEWDHASHVLIFHGRRVCKAIKPDCEACPVNDICPSAFDAELVGRKAGRAR</sequence>
<keyword evidence="10" id="KW-0456">Lyase</keyword>
<evidence type="ECO:0000256" key="1">
    <source>
        <dbReference type="ARBA" id="ARBA00008343"/>
    </source>
</evidence>
<evidence type="ECO:0000313" key="14">
    <source>
        <dbReference type="Proteomes" id="UP001370348"/>
    </source>
</evidence>
<feature type="region of interest" description="Disordered" evidence="11">
    <location>
        <begin position="13"/>
        <end position="58"/>
    </location>
</feature>
<reference evidence="13 14" key="1">
    <citation type="submission" date="2021-12" db="EMBL/GenBank/DDBJ databases">
        <title>Discovery of the Pendulisporaceae a myxobacterial family with distinct sporulation behavior and unique specialized metabolism.</title>
        <authorList>
            <person name="Garcia R."/>
            <person name="Popoff A."/>
            <person name="Bader C.D."/>
            <person name="Loehr J."/>
            <person name="Walesch S."/>
            <person name="Walt C."/>
            <person name="Boldt J."/>
            <person name="Bunk B."/>
            <person name="Haeckl F.J.F.P.J."/>
            <person name="Gunesch A.P."/>
            <person name="Birkelbach J."/>
            <person name="Nuebel U."/>
            <person name="Pietschmann T."/>
            <person name="Bach T."/>
            <person name="Mueller R."/>
        </authorList>
    </citation>
    <scope>NUCLEOTIDE SEQUENCE [LARGE SCALE GENOMIC DNA]</scope>
    <source>
        <strain evidence="13 14">MSr11954</strain>
    </source>
</reference>
<dbReference type="InterPro" id="IPR011257">
    <property type="entry name" value="DNA_glycosylase"/>
</dbReference>
<evidence type="ECO:0000256" key="7">
    <source>
        <dbReference type="ARBA" id="ARBA00023014"/>
    </source>
</evidence>
<dbReference type="Gene3D" id="1.10.1670.10">
    <property type="entry name" value="Helix-hairpin-Helix base-excision DNA repair enzymes (C-terminal)"/>
    <property type="match status" value="1"/>
</dbReference>
<evidence type="ECO:0000256" key="5">
    <source>
        <dbReference type="ARBA" id="ARBA00022801"/>
    </source>
</evidence>
<proteinExistence type="inferred from homology"/>
<dbReference type="RefSeq" id="WP_394828708.1">
    <property type="nucleotide sequence ID" value="NZ_CP089984.1"/>
</dbReference>
<dbReference type="SMART" id="SM00525">
    <property type="entry name" value="FES"/>
    <property type="match status" value="1"/>
</dbReference>
<dbReference type="HAMAP" id="MF_00942">
    <property type="entry name" value="Nth"/>
    <property type="match status" value="1"/>
</dbReference>
<keyword evidence="6 10" id="KW-0408">Iron</keyword>
<keyword evidence="3 10" id="KW-0479">Metal-binding</keyword>
<evidence type="ECO:0000256" key="11">
    <source>
        <dbReference type="SAM" id="MobiDB-lite"/>
    </source>
</evidence>
<evidence type="ECO:0000256" key="2">
    <source>
        <dbReference type="ARBA" id="ARBA00022485"/>
    </source>
</evidence>
<evidence type="ECO:0000256" key="9">
    <source>
        <dbReference type="ARBA" id="ARBA00023295"/>
    </source>
</evidence>
<keyword evidence="13" id="KW-0540">Nuclease</keyword>
<feature type="binding site" evidence="10">
    <location>
        <position position="243"/>
    </location>
    <ligand>
        <name>[4Fe-4S] cluster</name>
        <dbReference type="ChEBI" id="CHEBI:49883"/>
    </ligand>
</feature>
<feature type="binding site" evidence="10">
    <location>
        <position position="259"/>
    </location>
    <ligand>
        <name>[4Fe-4S] cluster</name>
        <dbReference type="ChEBI" id="CHEBI:49883"/>
    </ligand>
</feature>
<keyword evidence="7 10" id="KW-0411">Iron-sulfur</keyword>
<organism evidence="13 14">
    <name type="scientific">Pendulispora albinea</name>
    <dbReference type="NCBI Taxonomy" id="2741071"/>
    <lineage>
        <taxon>Bacteria</taxon>
        <taxon>Pseudomonadati</taxon>
        <taxon>Myxococcota</taxon>
        <taxon>Myxococcia</taxon>
        <taxon>Myxococcales</taxon>
        <taxon>Sorangiineae</taxon>
        <taxon>Pendulisporaceae</taxon>
        <taxon>Pendulispora</taxon>
    </lineage>
</organism>
<keyword evidence="5 10" id="KW-0378">Hydrolase</keyword>
<keyword evidence="9 10" id="KW-0326">Glycosidase</keyword>
<comment type="catalytic activity">
    <reaction evidence="10">
        <text>2'-deoxyribonucleotide-(2'-deoxyribose 5'-phosphate)-2'-deoxyribonucleotide-DNA = a 3'-end 2'-deoxyribonucleotide-(2,3-dehydro-2,3-deoxyribose 5'-phosphate)-DNA + a 5'-end 5'-phospho-2'-deoxyribonucleoside-DNA + H(+)</text>
        <dbReference type="Rhea" id="RHEA:66592"/>
        <dbReference type="Rhea" id="RHEA-COMP:13180"/>
        <dbReference type="Rhea" id="RHEA-COMP:16897"/>
        <dbReference type="Rhea" id="RHEA-COMP:17067"/>
        <dbReference type="ChEBI" id="CHEBI:15378"/>
        <dbReference type="ChEBI" id="CHEBI:136412"/>
        <dbReference type="ChEBI" id="CHEBI:157695"/>
        <dbReference type="ChEBI" id="CHEBI:167181"/>
        <dbReference type="EC" id="4.2.99.18"/>
    </reaction>
</comment>
<dbReference type="SMART" id="SM00478">
    <property type="entry name" value="ENDO3c"/>
    <property type="match status" value="1"/>
</dbReference>
<dbReference type="NCBIfam" id="TIGR01083">
    <property type="entry name" value="nth"/>
    <property type="match status" value="1"/>
</dbReference>
<dbReference type="PANTHER" id="PTHR10359:SF18">
    <property type="entry name" value="ENDONUCLEASE III"/>
    <property type="match status" value="1"/>
</dbReference>
<evidence type="ECO:0000256" key="4">
    <source>
        <dbReference type="ARBA" id="ARBA00022763"/>
    </source>
</evidence>
<dbReference type="GO" id="GO:0004519">
    <property type="term" value="F:endonuclease activity"/>
    <property type="evidence" value="ECO:0007669"/>
    <property type="project" value="UniProtKB-KW"/>
</dbReference>
<dbReference type="Gene3D" id="1.10.340.30">
    <property type="entry name" value="Hypothetical protein, domain 2"/>
    <property type="match status" value="1"/>
</dbReference>
<evidence type="ECO:0000256" key="8">
    <source>
        <dbReference type="ARBA" id="ARBA00023204"/>
    </source>
</evidence>
<evidence type="ECO:0000256" key="10">
    <source>
        <dbReference type="HAMAP-Rule" id="MF_00942"/>
    </source>
</evidence>
<gene>
    <name evidence="10 13" type="primary">nth</name>
    <name evidence="13" type="ORF">LZC94_17825</name>
</gene>
<evidence type="ECO:0000256" key="3">
    <source>
        <dbReference type="ARBA" id="ARBA00022723"/>
    </source>
</evidence>